<dbReference type="CDD" id="cd14863">
    <property type="entry name" value="Fe-ADH-like"/>
    <property type="match status" value="1"/>
</dbReference>
<comment type="similarity">
    <text evidence="1">Belongs to the iron-containing alcohol dehydrogenase family.</text>
</comment>
<keyword evidence="6" id="KW-1185">Reference proteome</keyword>
<protein>
    <submittedName>
        <fullName evidence="5">Alcohol dehydrogenase</fullName>
    </submittedName>
</protein>
<evidence type="ECO:0000259" key="3">
    <source>
        <dbReference type="Pfam" id="PF00465"/>
    </source>
</evidence>
<dbReference type="PANTHER" id="PTHR11496:SF102">
    <property type="entry name" value="ALCOHOL DEHYDROGENASE 4"/>
    <property type="match status" value="1"/>
</dbReference>
<dbReference type="Gene3D" id="1.20.1090.10">
    <property type="entry name" value="Dehydroquinate synthase-like - alpha domain"/>
    <property type="match status" value="1"/>
</dbReference>
<sequence>MTAHMPYRTTAPINFDRGIAKEVGNKLADAEKKKTLLLFDEGIEEAGISQEIAEYIKDAGIEVVENNQIQEDPPDRTINELAKFAAEQNVDSIVALGGGSAIDTAKGVSLLLTNGGKINDYLDRGGKQKPGIFLIAIPTTAGTGSESTRGAVVTLTEEDTKIALEGDGLEVDIALIDPELTLGVPPEVTAATGFDALSHALDGFISIKANAFTKYQSAYGVSLFRKSIKEVVYNGDNIEARTDMMAASAIGGLIITGASVSLIHSFAHSLGAVYHVPHGNSCAIFMPAVLEFVSEEKSEEIRWIADLFEVDYSSKDDAKEIARKTGRVIWQLAKEMGLSSITDAEAEPEKMYQIIQLAQEDPSTETSARKLDDAGAKWIIDRTYEVAKELEN</sequence>
<dbReference type="GO" id="GO:0046872">
    <property type="term" value="F:metal ion binding"/>
    <property type="evidence" value="ECO:0007669"/>
    <property type="project" value="InterPro"/>
</dbReference>
<evidence type="ECO:0000259" key="4">
    <source>
        <dbReference type="Pfam" id="PF25137"/>
    </source>
</evidence>
<dbReference type="RefSeq" id="WP_146622435.1">
    <property type="nucleotide sequence ID" value="NZ_BJCC01000014.1"/>
</dbReference>
<gene>
    <name evidence="5" type="primary">gbsB</name>
    <name evidence="5" type="ORF">NRIC_18860</name>
</gene>
<comment type="caution">
    <text evidence="5">The sequence shown here is derived from an EMBL/GenBank/DDBJ whole genome shotgun (WGS) entry which is preliminary data.</text>
</comment>
<reference evidence="6" key="1">
    <citation type="submission" date="2019-02" db="EMBL/GenBank/DDBJ databases">
        <title>Draft genome sequence of Enterococcus sp. Gos25-1.</title>
        <authorList>
            <person name="Tanaka N."/>
            <person name="Shiwa Y."/>
            <person name="Fujita N."/>
        </authorList>
    </citation>
    <scope>NUCLEOTIDE SEQUENCE [LARGE SCALE GENOMIC DNA]</scope>
    <source>
        <strain evidence="6">Gos25-1</strain>
    </source>
</reference>
<dbReference type="GO" id="GO:0004022">
    <property type="term" value="F:alcohol dehydrogenase (NAD+) activity"/>
    <property type="evidence" value="ECO:0007669"/>
    <property type="project" value="UniProtKB-ARBA"/>
</dbReference>
<dbReference type="FunFam" id="3.40.50.1970:FF:000003">
    <property type="entry name" value="Alcohol dehydrogenase, iron-containing"/>
    <property type="match status" value="1"/>
</dbReference>
<feature type="domain" description="Fe-containing alcohol dehydrogenase-like C-terminal" evidence="4">
    <location>
        <begin position="189"/>
        <end position="375"/>
    </location>
</feature>
<dbReference type="Gene3D" id="3.40.50.1970">
    <property type="match status" value="1"/>
</dbReference>
<evidence type="ECO:0000313" key="5">
    <source>
        <dbReference type="EMBL" id="GCF93995.1"/>
    </source>
</evidence>
<feature type="domain" description="Alcohol dehydrogenase iron-type/glycerol dehydrogenase GldA" evidence="3">
    <location>
        <begin position="13"/>
        <end position="178"/>
    </location>
</feature>
<dbReference type="EMBL" id="BJCC01000014">
    <property type="protein sequence ID" value="GCF93995.1"/>
    <property type="molecule type" value="Genomic_DNA"/>
</dbReference>
<proteinExistence type="inferred from homology"/>
<dbReference type="OrthoDB" id="5198708at2"/>
<keyword evidence="2" id="KW-0560">Oxidoreductase</keyword>
<dbReference type="Pfam" id="PF25137">
    <property type="entry name" value="ADH_Fe_C"/>
    <property type="match status" value="1"/>
</dbReference>
<evidence type="ECO:0000256" key="2">
    <source>
        <dbReference type="ARBA" id="ARBA00023002"/>
    </source>
</evidence>
<dbReference type="Proteomes" id="UP000290567">
    <property type="component" value="Unassembled WGS sequence"/>
</dbReference>
<dbReference type="Pfam" id="PF00465">
    <property type="entry name" value="Fe-ADH"/>
    <property type="match status" value="1"/>
</dbReference>
<dbReference type="SUPFAM" id="SSF56796">
    <property type="entry name" value="Dehydroquinate synthase-like"/>
    <property type="match status" value="1"/>
</dbReference>
<accession>A0A4P5P7N4</accession>
<dbReference type="PANTHER" id="PTHR11496">
    <property type="entry name" value="ALCOHOL DEHYDROGENASE"/>
    <property type="match status" value="1"/>
</dbReference>
<name>A0A4P5P7N4_9ENTE</name>
<dbReference type="InterPro" id="IPR039697">
    <property type="entry name" value="Alcohol_dehydrogenase_Fe"/>
</dbReference>
<dbReference type="InterPro" id="IPR001670">
    <property type="entry name" value="ADH_Fe/GldA"/>
</dbReference>
<evidence type="ECO:0000256" key="1">
    <source>
        <dbReference type="ARBA" id="ARBA00007358"/>
    </source>
</evidence>
<dbReference type="InterPro" id="IPR056798">
    <property type="entry name" value="ADH_Fe_C"/>
</dbReference>
<evidence type="ECO:0000313" key="6">
    <source>
        <dbReference type="Proteomes" id="UP000290567"/>
    </source>
</evidence>
<dbReference type="AlphaFoldDB" id="A0A4P5P7N4"/>
<organism evidence="5 6">
    <name type="scientific">Enterococcus florum</name>
    <dbReference type="NCBI Taxonomy" id="2480627"/>
    <lineage>
        <taxon>Bacteria</taxon>
        <taxon>Bacillati</taxon>
        <taxon>Bacillota</taxon>
        <taxon>Bacilli</taxon>
        <taxon>Lactobacillales</taxon>
        <taxon>Enterococcaceae</taxon>
        <taxon>Enterococcus</taxon>
    </lineage>
</organism>